<evidence type="ECO:0000313" key="1">
    <source>
        <dbReference type="EMBL" id="CAJ1003389.1"/>
    </source>
</evidence>
<gene>
    <name evidence="1" type="ORF">BSPP4475_13810</name>
</gene>
<organism evidence="1 2">
    <name type="scientific">Brevibacillus aydinogluensis</name>
    <dbReference type="NCBI Taxonomy" id="927786"/>
    <lineage>
        <taxon>Bacteria</taxon>
        <taxon>Bacillati</taxon>
        <taxon>Bacillota</taxon>
        <taxon>Bacilli</taxon>
        <taxon>Bacillales</taxon>
        <taxon>Paenibacillaceae</taxon>
        <taxon>Brevibacillus</taxon>
    </lineage>
</organism>
<protein>
    <submittedName>
        <fullName evidence="1">Uncharacterized protein</fullName>
    </submittedName>
</protein>
<accession>A0AA48M8V0</accession>
<reference evidence="1" key="1">
    <citation type="submission" date="2023-07" db="EMBL/GenBank/DDBJ databases">
        <authorList>
            <person name="Ivanov I."/>
            <person name="Teneva D."/>
            <person name="Stoikov I."/>
        </authorList>
    </citation>
    <scope>NUCLEOTIDE SEQUENCE</scope>
    <source>
        <strain evidence="1">4475</strain>
    </source>
</reference>
<keyword evidence="2" id="KW-1185">Reference proteome</keyword>
<evidence type="ECO:0000313" key="2">
    <source>
        <dbReference type="Proteomes" id="UP001189619"/>
    </source>
</evidence>
<dbReference type="KEGG" id="bayd:BSPP4475_13810"/>
<dbReference type="EMBL" id="OY569118">
    <property type="protein sequence ID" value="CAJ1003389.1"/>
    <property type="molecule type" value="Genomic_DNA"/>
</dbReference>
<dbReference type="Proteomes" id="UP001189619">
    <property type="component" value="Chromosome"/>
</dbReference>
<proteinExistence type="predicted"/>
<dbReference type="AlphaFoldDB" id="A0AA48M8V0"/>
<sequence>MNRLEQVHFGKPLDWSEVRRMFKRMGYATVIDLETGKQFRVQRRAGSRHADVQPLTKEDTRIMKEIYQGKWSWKRRAILVKVNGTYLAASMHGMPHGAGAIRGNQFPGHFCIHFTGSSTHRRKEPDPSHSLMILKASGKLPETVMAASPYQLVDYFLTSLHEHDLQTLRMTTDGFALPPFLQEIDNVKRTEEIQTGDTADILAVEIPVRLEYVNSEGKKKEGRWVFHLCRTAPWTPWKITDICADE</sequence>
<name>A0AA48M8V0_9BACL</name>